<keyword evidence="1" id="KW-0472">Membrane</keyword>
<evidence type="ECO:0000313" key="2">
    <source>
        <dbReference type="EMBL" id="VEL43569.1"/>
    </source>
</evidence>
<dbReference type="Proteomes" id="UP000784294">
    <property type="component" value="Unassembled WGS sequence"/>
</dbReference>
<keyword evidence="3" id="KW-1185">Reference proteome</keyword>
<protein>
    <submittedName>
        <fullName evidence="2">Uncharacterized protein</fullName>
    </submittedName>
</protein>
<reference evidence="2" key="1">
    <citation type="submission" date="2018-11" db="EMBL/GenBank/DDBJ databases">
        <authorList>
            <consortium name="Pathogen Informatics"/>
        </authorList>
    </citation>
    <scope>NUCLEOTIDE SEQUENCE</scope>
</reference>
<accession>A0A3S5CS42</accession>
<dbReference type="AlphaFoldDB" id="A0A3S5CS42"/>
<gene>
    <name evidence="2" type="ORF">PXEA_LOCUS37009</name>
</gene>
<dbReference type="EMBL" id="CAAALY010282768">
    <property type="protein sequence ID" value="VEL43569.1"/>
    <property type="molecule type" value="Genomic_DNA"/>
</dbReference>
<sequence length="152" mass="17264">MYWQQFTCLLVKRLKYAYRHPLLTIGQIVVPLIFAVIAMSVFRQLIQIQTLPEVRLQLSLDSYLGQLELPYSRQSSLMPDEMPLAWTSGTFDNKGDGDEPHRLDSAADTFIAAFIGQFQDKRIQAKNVSRLAEMDISGIALTRLVLAITVFD</sequence>
<keyword evidence="1" id="KW-1133">Transmembrane helix</keyword>
<name>A0A3S5CS42_9PLAT</name>
<feature type="transmembrane region" description="Helical" evidence="1">
    <location>
        <begin position="21"/>
        <end position="42"/>
    </location>
</feature>
<keyword evidence="1" id="KW-0812">Transmembrane</keyword>
<evidence type="ECO:0000313" key="3">
    <source>
        <dbReference type="Proteomes" id="UP000784294"/>
    </source>
</evidence>
<comment type="caution">
    <text evidence="2">The sequence shown here is derived from an EMBL/GenBank/DDBJ whole genome shotgun (WGS) entry which is preliminary data.</text>
</comment>
<organism evidence="2 3">
    <name type="scientific">Protopolystoma xenopodis</name>
    <dbReference type="NCBI Taxonomy" id="117903"/>
    <lineage>
        <taxon>Eukaryota</taxon>
        <taxon>Metazoa</taxon>
        <taxon>Spiralia</taxon>
        <taxon>Lophotrochozoa</taxon>
        <taxon>Platyhelminthes</taxon>
        <taxon>Monogenea</taxon>
        <taxon>Polyopisthocotylea</taxon>
        <taxon>Polystomatidea</taxon>
        <taxon>Polystomatidae</taxon>
        <taxon>Protopolystoma</taxon>
    </lineage>
</organism>
<proteinExistence type="predicted"/>
<evidence type="ECO:0000256" key="1">
    <source>
        <dbReference type="SAM" id="Phobius"/>
    </source>
</evidence>